<organism evidence="2">
    <name type="scientific">marine metagenome</name>
    <dbReference type="NCBI Taxonomy" id="408172"/>
    <lineage>
        <taxon>unclassified sequences</taxon>
        <taxon>metagenomes</taxon>
        <taxon>ecological metagenomes</taxon>
    </lineage>
</organism>
<accession>A0A382YWG6</accession>
<evidence type="ECO:0000259" key="1">
    <source>
        <dbReference type="Pfam" id="PF16221"/>
    </source>
</evidence>
<dbReference type="InterPro" id="IPR032622">
    <property type="entry name" value="UCP01524_HTH"/>
</dbReference>
<protein>
    <recommendedName>
        <fullName evidence="1">UCP01524 winged helix-turn-helix domain-containing protein</fullName>
    </recommendedName>
</protein>
<feature type="domain" description="UCP01524 winged helix-turn-helix" evidence="1">
    <location>
        <begin position="24"/>
        <end position="99"/>
    </location>
</feature>
<proteinExistence type="predicted"/>
<name>A0A382YWG6_9ZZZZ</name>
<sequence>EKNNFQTNNSSKKSKKNIHTNSATFLNLLPKCEPQLGKRGLRAQIGAAKNITEFNLAILWILNQSDGMHSLQDIKKRSDLDYDLLLKVADLLEEKKLLSKVEFEG</sequence>
<dbReference type="AlphaFoldDB" id="A0A382YWG6"/>
<dbReference type="InterPro" id="IPR036388">
    <property type="entry name" value="WH-like_DNA-bd_sf"/>
</dbReference>
<feature type="non-terminal residue" evidence="2">
    <location>
        <position position="1"/>
    </location>
</feature>
<dbReference type="Gene3D" id="1.10.10.10">
    <property type="entry name" value="Winged helix-like DNA-binding domain superfamily/Winged helix DNA-binding domain"/>
    <property type="match status" value="1"/>
</dbReference>
<dbReference type="Pfam" id="PF16221">
    <property type="entry name" value="HTH_47"/>
    <property type="match status" value="1"/>
</dbReference>
<dbReference type="EMBL" id="UINC01178999">
    <property type="protein sequence ID" value="SVD87461.1"/>
    <property type="molecule type" value="Genomic_DNA"/>
</dbReference>
<reference evidence="2" key="1">
    <citation type="submission" date="2018-05" db="EMBL/GenBank/DDBJ databases">
        <authorList>
            <person name="Lanie J.A."/>
            <person name="Ng W.-L."/>
            <person name="Kazmierczak K.M."/>
            <person name="Andrzejewski T.M."/>
            <person name="Davidsen T.M."/>
            <person name="Wayne K.J."/>
            <person name="Tettelin H."/>
            <person name="Glass J.I."/>
            <person name="Rusch D."/>
            <person name="Podicherti R."/>
            <person name="Tsui H.-C.T."/>
            <person name="Winkler M.E."/>
        </authorList>
    </citation>
    <scope>NUCLEOTIDE SEQUENCE</scope>
</reference>
<evidence type="ECO:0000313" key="2">
    <source>
        <dbReference type="EMBL" id="SVD87461.1"/>
    </source>
</evidence>
<gene>
    <name evidence="2" type="ORF">METZ01_LOCUS440315</name>
</gene>